<gene>
    <name evidence="1" type="ORF">SAMN05421863_11294</name>
</gene>
<reference evidence="2" key="1">
    <citation type="submission" date="2016-10" db="EMBL/GenBank/DDBJ databases">
        <authorList>
            <person name="Varghese N."/>
            <person name="Submissions S."/>
        </authorList>
    </citation>
    <scope>NUCLEOTIDE SEQUENCE [LARGE SCALE GENOMIC DNA]</scope>
    <source>
        <strain evidence="2">Nm44</strain>
    </source>
</reference>
<keyword evidence="2" id="KW-1185">Reference proteome</keyword>
<sequence length="250" mass="29800">MLCSSSLRSSCLFRTKCFDVKLEINLNHFYEGNVFPVCMSYLDLTDNQFDPQGYWEQPLDKPYLPQARDLALFDQNGYDLTDLEQLYAKANLTPFHAHREHRHALKIPWFTQPDRVEGAVLNHSLLFERKGYRGEALEQLERWARTNPLIYKIIKMRPKWGLDLSVDYVDREGNVFEVLHWEYDGFDYEEVEARKRQLEPILTAIDWDDAAASILKQKDQWHHLDFFAQSDWKCNFFGIVKEHFKMVIWE</sequence>
<evidence type="ECO:0000313" key="2">
    <source>
        <dbReference type="Proteomes" id="UP000183287"/>
    </source>
</evidence>
<organism evidence="1 2">
    <name type="scientific">Nitrosomonas communis</name>
    <dbReference type="NCBI Taxonomy" id="44574"/>
    <lineage>
        <taxon>Bacteria</taxon>
        <taxon>Pseudomonadati</taxon>
        <taxon>Pseudomonadota</taxon>
        <taxon>Betaproteobacteria</taxon>
        <taxon>Nitrosomonadales</taxon>
        <taxon>Nitrosomonadaceae</taxon>
        <taxon>Nitrosomonas</taxon>
    </lineage>
</organism>
<dbReference type="EMBL" id="FOUB01000129">
    <property type="protein sequence ID" value="SFN19519.1"/>
    <property type="molecule type" value="Genomic_DNA"/>
</dbReference>
<accession>A0A1I4X2Q5</accession>
<proteinExistence type="predicted"/>
<evidence type="ECO:0000313" key="1">
    <source>
        <dbReference type="EMBL" id="SFN19519.1"/>
    </source>
</evidence>
<protein>
    <submittedName>
        <fullName evidence="1">Uncharacterized protein</fullName>
    </submittedName>
</protein>
<name>A0A1I4X2Q5_9PROT</name>
<dbReference type="AlphaFoldDB" id="A0A1I4X2Q5"/>
<dbReference type="Proteomes" id="UP000183287">
    <property type="component" value="Unassembled WGS sequence"/>
</dbReference>